<name>A0A376GW40_ENTGA</name>
<dbReference type="PANTHER" id="PTHR43318:SF1">
    <property type="entry name" value="POLYSACCHARIDE BIOSYNTHESIS PROTEIN EPSC-RELATED"/>
    <property type="match status" value="1"/>
</dbReference>
<evidence type="ECO:0000313" key="4">
    <source>
        <dbReference type="EMBL" id="STD81620.1"/>
    </source>
</evidence>
<proteinExistence type="inferred from homology"/>
<sequence>MFELTRRRKIATLILVDSILLVFANIASYYFMKPFVRIPMDFMQISIVLSIVLYWLFGWIFRVFSRINRYTNLREMIAIFLALTLSSFTTIILLFFSKENYSMRLVVSTYFLSMFFIIASRLVWRLYIEKKNSRCITSEEVKNTLILGAGEGGRILYNSLLGSKTAGDINVIGFIDDDPNKRHTYLSGKKVLGSIKDLPELVEKYEIAMVTIAIPSLSRKKLREIFELIEPLHVKVNSMPSMEEVASGKINLSRLKEIDVVDLLGRDEVQLDIDAIKDQITGKTILVTGAGGSIGSEICRQVIRFNPRRLLLLGHGENSIYLIERELRNNYSECVTEIVPIIADIQDRKKIFAIMEDYQPEIVYHAAAHKHVPLMEYNPREAVKNNVYGTKNVAEAAKAAKVKNFVMVSTDKANNPPNVMGATKRIAEMIVTGLNEAGCTKFSAVRFGNVLGSRGSVIPVFREQIANGGPITITDFRMTRYFMTIPEASRLVIQSGALAKGGEIFILDMSEPVKIIDLAKNMIRLSGYSEDEIEIIETGIRPGEKLYEELLLDKERNDEAVFEKIFVGNITGYSIAEVMEFVKQLSDDDKQLAKDVVAFANASNK</sequence>
<dbReference type="SUPFAM" id="SSF51735">
    <property type="entry name" value="NAD(P)-binding Rossmann-fold domains"/>
    <property type="match status" value="2"/>
</dbReference>
<dbReference type="PANTHER" id="PTHR43318">
    <property type="entry name" value="UDP-N-ACETYLGLUCOSAMINE 4,6-DEHYDRATASE"/>
    <property type="match status" value="1"/>
</dbReference>
<accession>A0A376GW40</accession>
<dbReference type="Gene3D" id="3.40.50.720">
    <property type="entry name" value="NAD(P)-binding Rossmann-like Domain"/>
    <property type="match status" value="2"/>
</dbReference>
<evidence type="ECO:0000313" key="5">
    <source>
        <dbReference type="Proteomes" id="UP000254807"/>
    </source>
</evidence>
<evidence type="ECO:0000256" key="2">
    <source>
        <dbReference type="SAM" id="Phobius"/>
    </source>
</evidence>
<keyword evidence="2" id="KW-0812">Transmembrane</keyword>
<dbReference type="InterPro" id="IPR003869">
    <property type="entry name" value="Polysac_CapD-like"/>
</dbReference>
<feature type="transmembrane region" description="Helical" evidence="2">
    <location>
        <begin position="12"/>
        <end position="31"/>
    </location>
</feature>
<dbReference type="Pfam" id="PF13727">
    <property type="entry name" value="CoA_binding_3"/>
    <property type="match status" value="1"/>
</dbReference>
<dbReference type="RefSeq" id="WP_060814143.1">
    <property type="nucleotide sequence ID" value="NZ_JBHULA010000019.1"/>
</dbReference>
<feature type="domain" description="Polysaccharide biosynthesis protein CapD-like" evidence="3">
    <location>
        <begin position="285"/>
        <end position="567"/>
    </location>
</feature>
<dbReference type="AlphaFoldDB" id="A0A376GW40"/>
<organism evidence="4 5">
    <name type="scientific">Enterococcus gallinarum</name>
    <dbReference type="NCBI Taxonomy" id="1353"/>
    <lineage>
        <taxon>Bacteria</taxon>
        <taxon>Bacillati</taxon>
        <taxon>Bacillota</taxon>
        <taxon>Bacilli</taxon>
        <taxon>Lactobacillales</taxon>
        <taxon>Enterococcaceae</taxon>
        <taxon>Enterococcus</taxon>
    </lineage>
</organism>
<dbReference type="OrthoDB" id="9803111at2"/>
<dbReference type="Pfam" id="PF02719">
    <property type="entry name" value="Polysacc_synt_2"/>
    <property type="match status" value="1"/>
</dbReference>
<dbReference type="EMBL" id="UFYW01000001">
    <property type="protein sequence ID" value="STD81620.1"/>
    <property type="molecule type" value="Genomic_DNA"/>
</dbReference>
<evidence type="ECO:0000259" key="3">
    <source>
        <dbReference type="Pfam" id="PF02719"/>
    </source>
</evidence>
<protein>
    <submittedName>
        <fullName evidence="4">Capsular polysaccharide biosynthesis protein</fullName>
        <ecNumber evidence="4">5.1.3.2</ecNumber>
    </submittedName>
</protein>
<dbReference type="Proteomes" id="UP000254807">
    <property type="component" value="Unassembled WGS sequence"/>
</dbReference>
<feature type="transmembrane region" description="Helical" evidence="2">
    <location>
        <begin position="43"/>
        <end position="64"/>
    </location>
</feature>
<dbReference type="EC" id="5.1.3.2" evidence="4"/>
<reference evidence="4 5" key="1">
    <citation type="submission" date="2018-06" db="EMBL/GenBank/DDBJ databases">
        <authorList>
            <consortium name="Pathogen Informatics"/>
            <person name="Doyle S."/>
        </authorList>
    </citation>
    <scope>NUCLEOTIDE SEQUENCE [LARGE SCALE GENOMIC DNA]</scope>
    <source>
        <strain evidence="4 5">NCTC12360</strain>
    </source>
</reference>
<keyword evidence="5" id="KW-1185">Reference proteome</keyword>
<feature type="transmembrane region" description="Helical" evidence="2">
    <location>
        <begin position="102"/>
        <end position="124"/>
    </location>
</feature>
<keyword evidence="2" id="KW-0472">Membrane</keyword>
<dbReference type="GO" id="GO:0003978">
    <property type="term" value="F:UDP-glucose 4-epimerase activity"/>
    <property type="evidence" value="ECO:0007669"/>
    <property type="project" value="UniProtKB-EC"/>
</dbReference>
<dbReference type="InterPro" id="IPR051203">
    <property type="entry name" value="Polysaccharide_Synthase-Rel"/>
</dbReference>
<comment type="similarity">
    <text evidence="1">Belongs to the polysaccharide synthase family.</text>
</comment>
<feature type="transmembrane region" description="Helical" evidence="2">
    <location>
        <begin position="76"/>
        <end position="96"/>
    </location>
</feature>
<evidence type="ECO:0000256" key="1">
    <source>
        <dbReference type="ARBA" id="ARBA00007430"/>
    </source>
</evidence>
<dbReference type="CDD" id="cd05237">
    <property type="entry name" value="UDP_invert_4-6DH_SDR_e"/>
    <property type="match status" value="1"/>
</dbReference>
<keyword evidence="2" id="KW-1133">Transmembrane helix</keyword>
<gene>
    <name evidence="4" type="primary">capD_1</name>
    <name evidence="4" type="ORF">NCTC12360_00033</name>
</gene>
<dbReference type="InterPro" id="IPR036291">
    <property type="entry name" value="NAD(P)-bd_dom_sf"/>
</dbReference>
<keyword evidence="4" id="KW-0413">Isomerase</keyword>